<dbReference type="PANTHER" id="PTHR31356:SF1">
    <property type="entry name" value="L-ASCORBATE PEROXIDASE S, CHLOROPLASTIC_MITOCHONDRIAL"/>
    <property type="match status" value="1"/>
</dbReference>
<dbReference type="Gene3D" id="1.10.520.10">
    <property type="match status" value="1"/>
</dbReference>
<dbReference type="SUPFAM" id="SSF48113">
    <property type="entry name" value="Heme-dependent peroxidases"/>
    <property type="match status" value="1"/>
</dbReference>
<evidence type="ECO:0000256" key="1">
    <source>
        <dbReference type="ARBA" id="ARBA00001970"/>
    </source>
</evidence>
<keyword evidence="4" id="KW-0479">Metal-binding</keyword>
<organism evidence="8 9">
    <name type="scientific">Trapa incisa</name>
    <dbReference type="NCBI Taxonomy" id="236973"/>
    <lineage>
        <taxon>Eukaryota</taxon>
        <taxon>Viridiplantae</taxon>
        <taxon>Streptophyta</taxon>
        <taxon>Embryophyta</taxon>
        <taxon>Tracheophyta</taxon>
        <taxon>Spermatophyta</taxon>
        <taxon>Magnoliopsida</taxon>
        <taxon>eudicotyledons</taxon>
        <taxon>Gunneridae</taxon>
        <taxon>Pentapetalae</taxon>
        <taxon>rosids</taxon>
        <taxon>malvids</taxon>
        <taxon>Myrtales</taxon>
        <taxon>Lythraceae</taxon>
        <taxon>Trapa</taxon>
    </lineage>
</organism>
<accession>A0AAN7QRW9</accession>
<dbReference type="GO" id="GO:0000302">
    <property type="term" value="P:response to reactive oxygen species"/>
    <property type="evidence" value="ECO:0007669"/>
    <property type="project" value="TreeGrafter"/>
</dbReference>
<comment type="cofactor">
    <cofactor evidence="1">
        <name>heme b</name>
        <dbReference type="ChEBI" id="CHEBI:60344"/>
    </cofactor>
</comment>
<sequence>MLKSELINLIALRRTSLYVPSVFYSGVASPKCAASAHEQLKKAREDVKELLKTNFCHPILISSFDMLQISSPQLARNFMTLFAWDGMVLELMTRILRNGPEEVEPMEVSDLRLNSNMQPMLQAGGPKIPMKYGKVDVSEPEECPEEGRLPDAGPPLPANHLYLRFPVPQEIVALSGAHTLGRSRPDRSGWGKPETKYTD</sequence>
<dbReference type="InterPro" id="IPR002207">
    <property type="entry name" value="Peroxidase_I"/>
</dbReference>
<keyword evidence="6" id="KW-0408">Iron</keyword>
<gene>
    <name evidence="8" type="ORF">SAY87_028289</name>
</gene>
<proteinExistence type="inferred from homology"/>
<dbReference type="GO" id="GO:0016688">
    <property type="term" value="F:L-ascorbate peroxidase activity"/>
    <property type="evidence" value="ECO:0007669"/>
    <property type="project" value="UniProtKB-EC"/>
</dbReference>
<keyword evidence="5" id="KW-0560">Oxidoreductase</keyword>
<evidence type="ECO:0000256" key="4">
    <source>
        <dbReference type="ARBA" id="ARBA00022723"/>
    </source>
</evidence>
<dbReference type="GO" id="GO:0034599">
    <property type="term" value="P:cellular response to oxidative stress"/>
    <property type="evidence" value="ECO:0007669"/>
    <property type="project" value="InterPro"/>
</dbReference>
<dbReference type="EC" id="1.11.1.11" evidence="3"/>
<reference evidence="8 9" key="1">
    <citation type="journal article" date="2023" name="Hortic Res">
        <title>Pangenome of water caltrop reveals structural variations and asymmetric subgenome divergence after allopolyploidization.</title>
        <authorList>
            <person name="Zhang X."/>
            <person name="Chen Y."/>
            <person name="Wang L."/>
            <person name="Yuan Y."/>
            <person name="Fang M."/>
            <person name="Shi L."/>
            <person name="Lu R."/>
            <person name="Comes H.P."/>
            <person name="Ma Y."/>
            <person name="Chen Y."/>
            <person name="Huang G."/>
            <person name="Zhou Y."/>
            <person name="Zheng Z."/>
            <person name="Qiu Y."/>
        </authorList>
    </citation>
    <scope>NUCLEOTIDE SEQUENCE [LARGE SCALE GENOMIC DNA]</scope>
    <source>
        <tissue evidence="8">Roots</tissue>
    </source>
</reference>
<dbReference type="GO" id="GO:0042744">
    <property type="term" value="P:hydrogen peroxide catabolic process"/>
    <property type="evidence" value="ECO:0007669"/>
    <property type="project" value="TreeGrafter"/>
</dbReference>
<dbReference type="EMBL" id="JAXIOK010000004">
    <property type="protein sequence ID" value="KAK4773270.1"/>
    <property type="molecule type" value="Genomic_DNA"/>
</dbReference>
<dbReference type="PRINTS" id="PR00459">
    <property type="entry name" value="ASPEROXIDASE"/>
</dbReference>
<evidence type="ECO:0000313" key="8">
    <source>
        <dbReference type="EMBL" id="KAK4773270.1"/>
    </source>
</evidence>
<dbReference type="InterPro" id="IPR044831">
    <property type="entry name" value="Ccp1-like"/>
</dbReference>
<dbReference type="InterPro" id="IPR002016">
    <property type="entry name" value="Haem_peroxidase"/>
</dbReference>
<feature type="region of interest" description="Disordered" evidence="7">
    <location>
        <begin position="176"/>
        <end position="199"/>
    </location>
</feature>
<dbReference type="InterPro" id="IPR019793">
    <property type="entry name" value="Peroxidases_heam-ligand_BS"/>
</dbReference>
<dbReference type="PANTHER" id="PTHR31356">
    <property type="entry name" value="THYLAKOID LUMENAL 29 KDA PROTEIN, CHLOROPLASTIC-RELATED"/>
    <property type="match status" value="1"/>
</dbReference>
<evidence type="ECO:0000256" key="6">
    <source>
        <dbReference type="ARBA" id="ARBA00023004"/>
    </source>
</evidence>
<dbReference type="Proteomes" id="UP001345219">
    <property type="component" value="Chromosome 22"/>
</dbReference>
<comment type="similarity">
    <text evidence="2">Belongs to the peroxidase family. Ascorbate peroxidase subfamily.</text>
</comment>
<comment type="caution">
    <text evidence="8">The sequence shown here is derived from an EMBL/GenBank/DDBJ whole genome shotgun (WGS) entry which is preliminary data.</text>
</comment>
<keyword evidence="9" id="KW-1185">Reference proteome</keyword>
<evidence type="ECO:0000256" key="2">
    <source>
        <dbReference type="ARBA" id="ARBA00006873"/>
    </source>
</evidence>
<feature type="compositionally biased region" description="Basic and acidic residues" evidence="7">
    <location>
        <begin position="183"/>
        <end position="199"/>
    </location>
</feature>
<dbReference type="GO" id="GO:0020037">
    <property type="term" value="F:heme binding"/>
    <property type="evidence" value="ECO:0007669"/>
    <property type="project" value="InterPro"/>
</dbReference>
<dbReference type="Gene3D" id="1.10.420.10">
    <property type="entry name" value="Peroxidase, domain 2"/>
    <property type="match status" value="1"/>
</dbReference>
<evidence type="ECO:0000256" key="7">
    <source>
        <dbReference type="SAM" id="MobiDB-lite"/>
    </source>
</evidence>
<dbReference type="GO" id="GO:0046872">
    <property type="term" value="F:metal ion binding"/>
    <property type="evidence" value="ECO:0007669"/>
    <property type="project" value="UniProtKB-KW"/>
</dbReference>
<dbReference type="PROSITE" id="PS00435">
    <property type="entry name" value="PEROXIDASE_1"/>
    <property type="match status" value="1"/>
</dbReference>
<evidence type="ECO:0000313" key="9">
    <source>
        <dbReference type="Proteomes" id="UP001345219"/>
    </source>
</evidence>
<dbReference type="InterPro" id="IPR010255">
    <property type="entry name" value="Haem_peroxidase_sf"/>
</dbReference>
<evidence type="ECO:0000256" key="5">
    <source>
        <dbReference type="ARBA" id="ARBA00023002"/>
    </source>
</evidence>
<dbReference type="AlphaFoldDB" id="A0AAN7QRW9"/>
<name>A0AAN7QRW9_9MYRT</name>
<dbReference type="PRINTS" id="PR00458">
    <property type="entry name" value="PEROXIDASE"/>
</dbReference>
<evidence type="ECO:0000256" key="3">
    <source>
        <dbReference type="ARBA" id="ARBA00012940"/>
    </source>
</evidence>
<protein>
    <recommendedName>
        <fullName evidence="3">L-ascorbate peroxidase</fullName>
        <ecNumber evidence="3">1.11.1.11</ecNumber>
    </recommendedName>
</protein>